<dbReference type="RefSeq" id="WP_083524724.1">
    <property type="nucleotide sequence ID" value="NZ_BCNX01000004.1"/>
</dbReference>
<gene>
    <name evidence="4" type="ORF">SAMN04488571_102218</name>
</gene>
<dbReference type="InterPro" id="IPR008963">
    <property type="entry name" value="Purple_acid_Pase-like_N"/>
</dbReference>
<dbReference type="InterPro" id="IPR003961">
    <property type="entry name" value="FN3_dom"/>
</dbReference>
<dbReference type="InterPro" id="IPR015914">
    <property type="entry name" value="PAPs_N"/>
</dbReference>
<dbReference type="Pfam" id="PF16656">
    <property type="entry name" value="Pur_ac_phosph_N"/>
    <property type="match status" value="1"/>
</dbReference>
<proteinExistence type="predicted"/>
<dbReference type="Gene3D" id="3.60.21.10">
    <property type="match status" value="1"/>
</dbReference>
<evidence type="ECO:0000313" key="5">
    <source>
        <dbReference type="Proteomes" id="UP000326500"/>
    </source>
</evidence>
<organism evidence="4 5">
    <name type="scientific">Methanoculleus thermophilus</name>
    <dbReference type="NCBI Taxonomy" id="2200"/>
    <lineage>
        <taxon>Archaea</taxon>
        <taxon>Methanobacteriati</taxon>
        <taxon>Methanobacteriota</taxon>
        <taxon>Stenosarchaea group</taxon>
        <taxon>Methanomicrobia</taxon>
        <taxon>Methanomicrobiales</taxon>
        <taxon>Methanomicrobiaceae</taxon>
        <taxon>Methanoculleus</taxon>
    </lineage>
</organism>
<feature type="domain" description="Purple acid phosphatase N-terminal" evidence="3">
    <location>
        <begin position="35"/>
        <end position="109"/>
    </location>
</feature>
<dbReference type="GO" id="GO:0046872">
    <property type="term" value="F:metal ion binding"/>
    <property type="evidence" value="ECO:0007669"/>
    <property type="project" value="InterPro"/>
</dbReference>
<name>A0A1G8Y6J8_9EURY</name>
<reference evidence="4 5" key="1">
    <citation type="submission" date="2016-10" db="EMBL/GenBank/DDBJ databases">
        <authorList>
            <person name="Varghese N."/>
            <person name="Submissions S."/>
        </authorList>
    </citation>
    <scope>NUCLEOTIDE SEQUENCE [LARGE SCALE GENOMIC DNA]</scope>
    <source>
        <strain evidence="4 5">DSM 2373</strain>
    </source>
</reference>
<dbReference type="SUPFAM" id="SSF49363">
    <property type="entry name" value="Purple acid phosphatase, N-terminal domain"/>
    <property type="match status" value="1"/>
</dbReference>
<evidence type="ECO:0000259" key="3">
    <source>
        <dbReference type="Pfam" id="PF16656"/>
    </source>
</evidence>
<dbReference type="Gene3D" id="2.60.40.380">
    <property type="entry name" value="Purple acid phosphatase-like, N-terminal"/>
    <property type="match status" value="1"/>
</dbReference>
<evidence type="ECO:0000259" key="2">
    <source>
        <dbReference type="Pfam" id="PF00149"/>
    </source>
</evidence>
<dbReference type="PANTHER" id="PTHR22953">
    <property type="entry name" value="ACID PHOSPHATASE RELATED"/>
    <property type="match status" value="1"/>
</dbReference>
<dbReference type="InterPro" id="IPR029052">
    <property type="entry name" value="Metallo-depent_PP-like"/>
</dbReference>
<evidence type="ECO:0000256" key="1">
    <source>
        <dbReference type="ARBA" id="ARBA00022729"/>
    </source>
</evidence>
<dbReference type="SUPFAM" id="SSF56300">
    <property type="entry name" value="Metallo-dependent phosphatases"/>
    <property type="match status" value="1"/>
</dbReference>
<dbReference type="InterPro" id="IPR039331">
    <property type="entry name" value="PAPs-like"/>
</dbReference>
<dbReference type="STRING" id="2200.GCA_001571405_00440"/>
<dbReference type="GO" id="GO:0003993">
    <property type="term" value="F:acid phosphatase activity"/>
    <property type="evidence" value="ECO:0007669"/>
    <property type="project" value="InterPro"/>
</dbReference>
<dbReference type="Proteomes" id="UP000326500">
    <property type="component" value="Unassembled WGS sequence"/>
</dbReference>
<keyword evidence="1" id="KW-0732">Signal</keyword>
<feature type="domain" description="Calcineurin-like phosphoesterase" evidence="2">
    <location>
        <begin position="140"/>
        <end position="291"/>
    </location>
</feature>
<dbReference type="OrthoDB" id="7513at2157"/>
<dbReference type="InterPro" id="IPR004843">
    <property type="entry name" value="Calcineurin-like_PHP"/>
</dbReference>
<dbReference type="EMBL" id="FNFT01000002">
    <property type="protein sequence ID" value="SDJ97710.1"/>
    <property type="molecule type" value="Genomic_DNA"/>
</dbReference>
<evidence type="ECO:0000313" key="4">
    <source>
        <dbReference type="EMBL" id="SDJ97710.1"/>
    </source>
</evidence>
<dbReference type="AlphaFoldDB" id="A0A1G8Y6J8"/>
<protein>
    <submittedName>
        <fullName evidence="4">Purple acid Phosphatase, N-terminal domain</fullName>
    </submittedName>
</protein>
<dbReference type="PANTHER" id="PTHR22953:SF153">
    <property type="entry name" value="PURPLE ACID PHOSPHATASE"/>
    <property type="match status" value="1"/>
</dbReference>
<keyword evidence="5" id="KW-1185">Reference proteome</keyword>
<sequence>MSRWRSVRLVVVTVMLLALILPVASAAIIWGPYVTNTMDKSAVVSWKTTSADEGWVEYVAEGGGTYQRIASPEKESMHHVLLTNLTPATTYRYRVGIGNETTEDCRFRTFGDQSFVCIVYGDTRAQKPFFTQAERHGLVAERIAAEEDVLFVIHTGDFVCEEDEWDEFFAAAGPMLGNTTLVPVAGNHEGSAEVFTAIFSLPTYYSFDAGSLHVTVLDSNDWAWTDMGSQTAWLRRDLASSSPWKFAAFHHPPFTADRKSPGGNLAIRDEWCDILSENGVNAVYNAHTHAYERYRIEGTEYIVIGCGGAPFYPLADDKPKGYQMSREETLGYIRVTVNPESVIMEMVPVAEFAENGEVTMYPRETVIDTVRLSAPASDEWWEVLISLPGLSEFSELWR</sequence>
<dbReference type="CDD" id="cd00063">
    <property type="entry name" value="FN3"/>
    <property type="match status" value="1"/>
</dbReference>
<accession>A0A1G8Y6J8</accession>
<dbReference type="Pfam" id="PF00149">
    <property type="entry name" value="Metallophos"/>
    <property type="match status" value="1"/>
</dbReference>